<dbReference type="PANTHER" id="PTHR37833:SF1">
    <property type="entry name" value="SIGNAL PEPTIDE PROTEIN"/>
    <property type="match status" value="1"/>
</dbReference>
<gene>
    <name evidence="1" type="ORF">C7H61_03110</name>
</gene>
<dbReference type="PANTHER" id="PTHR37833">
    <property type="entry name" value="LIPOPROTEIN-RELATED"/>
    <property type="match status" value="1"/>
</dbReference>
<dbReference type="InterPro" id="IPR013783">
    <property type="entry name" value="Ig-like_fold"/>
</dbReference>
<name>A0A2T1NKZ3_9FLAO</name>
<reference evidence="1 2" key="1">
    <citation type="submission" date="2018-03" db="EMBL/GenBank/DDBJ databases">
        <title>Mesoflavibacter sp. HG37 and Mesoflavibacter sp. HG96 sp.nov., two marine bacteria isolated from seawater of Western Pacific Ocean.</title>
        <authorList>
            <person name="Cheng H."/>
            <person name="Wu Y.-H."/>
            <person name="Guo L.-L."/>
            <person name="Xu X.-W."/>
        </authorList>
    </citation>
    <scope>NUCLEOTIDE SEQUENCE [LARGE SCALE GENOMIC DNA]</scope>
    <source>
        <strain evidence="1 2">KCTC 42117</strain>
    </source>
</reference>
<evidence type="ECO:0000313" key="2">
    <source>
        <dbReference type="Proteomes" id="UP000238430"/>
    </source>
</evidence>
<dbReference type="Pfam" id="PF07610">
    <property type="entry name" value="DUF1573"/>
    <property type="match status" value="1"/>
</dbReference>
<organism evidence="1 2">
    <name type="scientific">Mesoflavibacter zeaxanthinifaciens subsp. sabulilitoris</name>
    <dbReference type="NCBI Taxonomy" id="1520893"/>
    <lineage>
        <taxon>Bacteria</taxon>
        <taxon>Pseudomonadati</taxon>
        <taxon>Bacteroidota</taxon>
        <taxon>Flavobacteriia</taxon>
        <taxon>Flavobacteriales</taxon>
        <taxon>Flavobacteriaceae</taxon>
        <taxon>Mesoflavibacter</taxon>
    </lineage>
</organism>
<dbReference type="AlphaFoldDB" id="A0A2T1NKZ3"/>
<sequence>MKKVLVVLSAICLVGFTSCKEDATKKIDAENVAAAAERDAKANVFPVMEFDKTEHDFGEIASGTPVETVFTYKNVGEAPLVITDVKSSCGCTIPKDWSREPLAPGESGKFTVKFNGKGTNKVTKVVTVTANTKTGRETVKISAFVKPDPNAAQKANLPMAQ</sequence>
<evidence type="ECO:0000313" key="1">
    <source>
        <dbReference type="EMBL" id="PSG93516.1"/>
    </source>
</evidence>
<keyword evidence="2" id="KW-1185">Reference proteome</keyword>
<protein>
    <submittedName>
        <fullName evidence="1">DUF1573 domain-containing protein</fullName>
    </submittedName>
</protein>
<dbReference type="OrthoDB" id="826619at2"/>
<dbReference type="EMBL" id="PXOT01000015">
    <property type="protein sequence ID" value="PSG93516.1"/>
    <property type="molecule type" value="Genomic_DNA"/>
</dbReference>
<dbReference type="RefSeq" id="WP_106677014.1">
    <property type="nucleotide sequence ID" value="NZ_JACHWV010000001.1"/>
</dbReference>
<proteinExistence type="predicted"/>
<accession>A0A2T1NKZ3</accession>
<dbReference type="Gene3D" id="2.60.40.10">
    <property type="entry name" value="Immunoglobulins"/>
    <property type="match status" value="1"/>
</dbReference>
<dbReference type="PROSITE" id="PS51257">
    <property type="entry name" value="PROKAR_LIPOPROTEIN"/>
    <property type="match status" value="1"/>
</dbReference>
<dbReference type="Proteomes" id="UP000238430">
    <property type="component" value="Unassembled WGS sequence"/>
</dbReference>
<dbReference type="InterPro" id="IPR011467">
    <property type="entry name" value="DUF1573"/>
</dbReference>
<comment type="caution">
    <text evidence="1">The sequence shown here is derived from an EMBL/GenBank/DDBJ whole genome shotgun (WGS) entry which is preliminary data.</text>
</comment>